<feature type="chain" id="PRO_5037089337" description="Transposase" evidence="1">
    <location>
        <begin position="19"/>
        <end position="453"/>
    </location>
</feature>
<dbReference type="Pfam" id="PF13006">
    <property type="entry name" value="Nterm_IS4"/>
    <property type="match status" value="1"/>
</dbReference>
<evidence type="ECO:0000313" key="4">
    <source>
        <dbReference type="EMBL" id="GIM98259.1"/>
    </source>
</evidence>
<dbReference type="GO" id="GO:0006313">
    <property type="term" value="P:DNA transposition"/>
    <property type="evidence" value="ECO:0007669"/>
    <property type="project" value="InterPro"/>
</dbReference>
<proteinExistence type="predicted"/>
<sequence>MVAPVVLLISAVMTVAVAVRPDQVTLGVLISQVPRDAVDDAVVACDVREKRSDGKLPAHVTAYLTLAMTLFPDDDYAEVAAKVTGSLDRFGCWNARWTVPTSSAITQARKRLGRGLFAELFASTCGPVAGRTGPAASAIALGAARGSFLRSWRLLAIDGFEVDLPDSPANAAEFGYANARAENRSPFPKARVVAMAECGTHAFIAARIGSYATHERTLAASLWSRLRGDDLLTADRGFYSWDSWTNARATGAALLWRAPTQMRLPVVKVLADGTYLSVIIKPNVQLESRRQRILAAARAGQNLADINETPAAFTSRGLPVAHLVRVIEYDITNRVGDGTGELIALLTTIHDPDDARPDELAAAYHQRWEQETSHDQLKTHLRGPGHTLRSRLPDLVHQEIWAYLIVHHAISALIAQASAAADLDPDRISFTQTLRLIRRTATGTAAISPSGLD</sequence>
<feature type="signal peptide" evidence="1">
    <location>
        <begin position="1"/>
        <end position="18"/>
    </location>
</feature>
<dbReference type="NCBIfam" id="NF033592">
    <property type="entry name" value="transpos_IS4_1"/>
    <property type="match status" value="1"/>
</dbReference>
<dbReference type="PANTHER" id="PTHR37529:SF1">
    <property type="entry name" value="TRANSPOSASE INSG FOR INSERTION SEQUENCE ELEMENT IS4-RELATED"/>
    <property type="match status" value="1"/>
</dbReference>
<name>A0A919WDH4_9ACTN</name>
<dbReference type="SUPFAM" id="SSF53098">
    <property type="entry name" value="Ribonuclease H-like"/>
    <property type="match status" value="1"/>
</dbReference>
<keyword evidence="1" id="KW-0732">Signal</keyword>
<dbReference type="InterPro" id="IPR012337">
    <property type="entry name" value="RNaseH-like_sf"/>
</dbReference>
<dbReference type="InterPro" id="IPR002559">
    <property type="entry name" value="Transposase_11"/>
</dbReference>
<evidence type="ECO:0000313" key="5">
    <source>
        <dbReference type="Proteomes" id="UP000677082"/>
    </source>
</evidence>
<dbReference type="InterPro" id="IPR047952">
    <property type="entry name" value="Transpos_IS4"/>
</dbReference>
<reference evidence="4 5" key="1">
    <citation type="submission" date="2021-03" db="EMBL/GenBank/DDBJ databases">
        <title>Whole genome shotgun sequence of Actinoplanes toevensis NBRC 105298.</title>
        <authorList>
            <person name="Komaki H."/>
            <person name="Tamura T."/>
        </authorList>
    </citation>
    <scope>NUCLEOTIDE SEQUENCE [LARGE SCALE GENOMIC DNA]</scope>
    <source>
        <strain evidence="4 5">NBRC 105298</strain>
    </source>
</reference>
<dbReference type="Pfam" id="PF01609">
    <property type="entry name" value="DDE_Tnp_1"/>
    <property type="match status" value="1"/>
</dbReference>
<feature type="domain" description="Transposase IS4 N-terminal" evidence="3">
    <location>
        <begin position="24"/>
        <end position="122"/>
    </location>
</feature>
<dbReference type="GO" id="GO:0003677">
    <property type="term" value="F:DNA binding"/>
    <property type="evidence" value="ECO:0007669"/>
    <property type="project" value="InterPro"/>
</dbReference>
<keyword evidence="5" id="KW-1185">Reference proteome</keyword>
<dbReference type="InterPro" id="IPR024473">
    <property type="entry name" value="Transposases_IS4_N"/>
</dbReference>
<dbReference type="Proteomes" id="UP000677082">
    <property type="component" value="Unassembled WGS sequence"/>
</dbReference>
<accession>A0A919WDH4</accession>
<dbReference type="EMBL" id="BOQN01000207">
    <property type="protein sequence ID" value="GIM98259.1"/>
    <property type="molecule type" value="Genomic_DNA"/>
</dbReference>
<evidence type="ECO:0008006" key="6">
    <source>
        <dbReference type="Google" id="ProtNLM"/>
    </source>
</evidence>
<gene>
    <name evidence="4" type="ORF">Ato02nite_100520</name>
</gene>
<evidence type="ECO:0000259" key="2">
    <source>
        <dbReference type="Pfam" id="PF01609"/>
    </source>
</evidence>
<evidence type="ECO:0000259" key="3">
    <source>
        <dbReference type="Pfam" id="PF13006"/>
    </source>
</evidence>
<dbReference type="GO" id="GO:0004803">
    <property type="term" value="F:transposase activity"/>
    <property type="evidence" value="ECO:0007669"/>
    <property type="project" value="InterPro"/>
</dbReference>
<protein>
    <recommendedName>
        <fullName evidence="6">Transposase</fullName>
    </recommendedName>
</protein>
<organism evidence="4 5">
    <name type="scientific">Paractinoplanes toevensis</name>
    <dbReference type="NCBI Taxonomy" id="571911"/>
    <lineage>
        <taxon>Bacteria</taxon>
        <taxon>Bacillati</taxon>
        <taxon>Actinomycetota</taxon>
        <taxon>Actinomycetes</taxon>
        <taxon>Micromonosporales</taxon>
        <taxon>Micromonosporaceae</taxon>
        <taxon>Paractinoplanes</taxon>
    </lineage>
</organism>
<dbReference type="AlphaFoldDB" id="A0A919WDH4"/>
<evidence type="ECO:0000256" key="1">
    <source>
        <dbReference type="SAM" id="SignalP"/>
    </source>
</evidence>
<comment type="caution">
    <text evidence="4">The sequence shown here is derived from an EMBL/GenBank/DDBJ whole genome shotgun (WGS) entry which is preliminary data.</text>
</comment>
<feature type="domain" description="Transposase IS4-like" evidence="2">
    <location>
        <begin position="154"/>
        <end position="406"/>
    </location>
</feature>
<dbReference type="PANTHER" id="PTHR37529">
    <property type="entry name" value="TRANSPOSASE INSG FOR INSERTION SEQUENCE ELEMENT IS4-RELATED"/>
    <property type="match status" value="1"/>
</dbReference>